<name>A0A8H5D4W5_9AGAR</name>
<feature type="transmembrane region" description="Helical" evidence="6">
    <location>
        <begin position="232"/>
        <end position="256"/>
    </location>
</feature>
<dbReference type="PANTHER" id="PTHR43791:SF7">
    <property type="entry name" value="MAJOR FACILITATOR SUPERFAMILY (MFS) PROFILE DOMAIN-CONTAINING PROTEIN"/>
    <property type="match status" value="1"/>
</dbReference>
<dbReference type="GO" id="GO:0016020">
    <property type="term" value="C:membrane"/>
    <property type="evidence" value="ECO:0007669"/>
    <property type="project" value="UniProtKB-SubCell"/>
</dbReference>
<proteinExistence type="predicted"/>
<dbReference type="InterPro" id="IPR036259">
    <property type="entry name" value="MFS_trans_sf"/>
</dbReference>
<keyword evidence="2" id="KW-0813">Transport</keyword>
<evidence type="ECO:0000256" key="6">
    <source>
        <dbReference type="SAM" id="Phobius"/>
    </source>
</evidence>
<accession>A0A8H5D4W5</accession>
<protein>
    <submittedName>
        <fullName evidence="7">Uncharacterized protein</fullName>
    </submittedName>
</protein>
<dbReference type="SUPFAM" id="SSF103473">
    <property type="entry name" value="MFS general substrate transporter"/>
    <property type="match status" value="1"/>
</dbReference>
<gene>
    <name evidence="7" type="ORF">D9758_008634</name>
</gene>
<keyword evidence="4 6" id="KW-1133">Transmembrane helix</keyword>
<feature type="transmembrane region" description="Helical" evidence="6">
    <location>
        <begin position="277"/>
        <end position="299"/>
    </location>
</feature>
<evidence type="ECO:0000256" key="4">
    <source>
        <dbReference type="ARBA" id="ARBA00022989"/>
    </source>
</evidence>
<comment type="subcellular location">
    <subcellularLocation>
        <location evidence="1">Membrane</location>
        <topology evidence="1">Multi-pass membrane protein</topology>
    </subcellularLocation>
</comment>
<sequence>MSNYSLVESEVHMDVKVYRSEHLELRYILEGSGRPRDRLFLNEDSEAATKEEGTASHQQSSEDVKSCDYSNWYINGIQQADKMGLSGIAWDVLLLHDAEGLRREDPCNTNVSMGHHRSFYRFCHLVIWGTANAGFGIIVELCMYAIGSAAQKPGRLAGWRGISFFLGSITIVISFICWFLLGTPREISWINPKARRMVQARIVANRTGTDAHKNAKWKKDQIIEAFTDPSTWFLFCTVLLCGLPNGGITSFGNLLYKSFGFTSLQTVLLSIPRDAVSVVWFLVVGFIPAFIGMLVVALLPDDKSYRWFKFGMYLMACSFLSTPSTKANAHANSSLLFPPHAPPLPPPSPSPLPPPTFLLNKQTVTVNINGLFLWLFLPSNVAGRTKKSFVSSILFVAYCTGNVWGCMGWDTTGFDFRGVPALLAVMFILAWRYWLVYLNISRDRAAIARGLTAEQVKKLGAANAEKDMTDKQNSHFRYTY</sequence>
<feature type="transmembrane region" description="Helical" evidence="6">
    <location>
        <begin position="389"/>
        <end position="407"/>
    </location>
</feature>
<feature type="transmembrane region" description="Helical" evidence="6">
    <location>
        <begin position="419"/>
        <end position="440"/>
    </location>
</feature>
<dbReference type="GO" id="GO:0022857">
    <property type="term" value="F:transmembrane transporter activity"/>
    <property type="evidence" value="ECO:0007669"/>
    <property type="project" value="TreeGrafter"/>
</dbReference>
<reference evidence="7 8" key="1">
    <citation type="journal article" date="2020" name="ISME J.">
        <title>Uncovering the hidden diversity of litter-decomposition mechanisms in mushroom-forming fungi.</title>
        <authorList>
            <person name="Floudas D."/>
            <person name="Bentzer J."/>
            <person name="Ahren D."/>
            <person name="Johansson T."/>
            <person name="Persson P."/>
            <person name="Tunlid A."/>
        </authorList>
    </citation>
    <scope>NUCLEOTIDE SEQUENCE [LARGE SCALE GENOMIC DNA]</scope>
    <source>
        <strain evidence="7 8">CBS 291.85</strain>
    </source>
</reference>
<evidence type="ECO:0000313" key="8">
    <source>
        <dbReference type="Proteomes" id="UP000559256"/>
    </source>
</evidence>
<keyword evidence="8" id="KW-1185">Reference proteome</keyword>
<organism evidence="7 8">
    <name type="scientific">Tetrapyrgos nigripes</name>
    <dbReference type="NCBI Taxonomy" id="182062"/>
    <lineage>
        <taxon>Eukaryota</taxon>
        <taxon>Fungi</taxon>
        <taxon>Dikarya</taxon>
        <taxon>Basidiomycota</taxon>
        <taxon>Agaricomycotina</taxon>
        <taxon>Agaricomycetes</taxon>
        <taxon>Agaricomycetidae</taxon>
        <taxon>Agaricales</taxon>
        <taxon>Marasmiineae</taxon>
        <taxon>Marasmiaceae</taxon>
        <taxon>Tetrapyrgos</taxon>
    </lineage>
</organism>
<evidence type="ECO:0000313" key="7">
    <source>
        <dbReference type="EMBL" id="KAF5353702.1"/>
    </source>
</evidence>
<dbReference type="EMBL" id="JAACJM010000062">
    <property type="protein sequence ID" value="KAF5353702.1"/>
    <property type="molecule type" value="Genomic_DNA"/>
</dbReference>
<feature type="transmembrane region" description="Helical" evidence="6">
    <location>
        <begin position="158"/>
        <end position="181"/>
    </location>
</feature>
<keyword evidence="5 6" id="KW-0472">Membrane</keyword>
<dbReference type="OrthoDB" id="6730379at2759"/>
<feature type="transmembrane region" description="Helical" evidence="6">
    <location>
        <begin position="125"/>
        <end position="146"/>
    </location>
</feature>
<evidence type="ECO:0000256" key="1">
    <source>
        <dbReference type="ARBA" id="ARBA00004141"/>
    </source>
</evidence>
<comment type="caution">
    <text evidence="7">The sequence shown here is derived from an EMBL/GenBank/DDBJ whole genome shotgun (WGS) entry which is preliminary data.</text>
</comment>
<evidence type="ECO:0000256" key="2">
    <source>
        <dbReference type="ARBA" id="ARBA00022448"/>
    </source>
</evidence>
<dbReference type="PANTHER" id="PTHR43791">
    <property type="entry name" value="PERMEASE-RELATED"/>
    <property type="match status" value="1"/>
</dbReference>
<keyword evidence="3 6" id="KW-0812">Transmembrane</keyword>
<evidence type="ECO:0000256" key="5">
    <source>
        <dbReference type="ARBA" id="ARBA00023136"/>
    </source>
</evidence>
<dbReference type="AlphaFoldDB" id="A0A8H5D4W5"/>
<evidence type="ECO:0000256" key="3">
    <source>
        <dbReference type="ARBA" id="ARBA00022692"/>
    </source>
</evidence>
<dbReference type="Proteomes" id="UP000559256">
    <property type="component" value="Unassembled WGS sequence"/>
</dbReference>